<dbReference type="AlphaFoldDB" id="A0A9N9AYW5"/>
<keyword evidence="3" id="KW-1185">Reference proteome</keyword>
<organism evidence="2 3">
    <name type="scientific">Ambispora leptoticha</name>
    <dbReference type="NCBI Taxonomy" id="144679"/>
    <lineage>
        <taxon>Eukaryota</taxon>
        <taxon>Fungi</taxon>
        <taxon>Fungi incertae sedis</taxon>
        <taxon>Mucoromycota</taxon>
        <taxon>Glomeromycotina</taxon>
        <taxon>Glomeromycetes</taxon>
        <taxon>Archaeosporales</taxon>
        <taxon>Ambisporaceae</taxon>
        <taxon>Ambispora</taxon>
    </lineage>
</organism>
<dbReference type="EMBL" id="CAJVPS010001723">
    <property type="protein sequence ID" value="CAG8548704.1"/>
    <property type="molecule type" value="Genomic_DNA"/>
</dbReference>
<dbReference type="Proteomes" id="UP000789508">
    <property type="component" value="Unassembled WGS sequence"/>
</dbReference>
<comment type="caution">
    <text evidence="2">The sequence shown here is derived from an EMBL/GenBank/DDBJ whole genome shotgun (WGS) entry which is preliminary data.</text>
</comment>
<feature type="compositionally biased region" description="Polar residues" evidence="1">
    <location>
        <begin position="19"/>
        <end position="29"/>
    </location>
</feature>
<gene>
    <name evidence="2" type="ORF">ALEPTO_LOCUS5769</name>
</gene>
<feature type="non-terminal residue" evidence="2">
    <location>
        <position position="46"/>
    </location>
</feature>
<reference evidence="2" key="1">
    <citation type="submission" date="2021-06" db="EMBL/GenBank/DDBJ databases">
        <authorList>
            <person name="Kallberg Y."/>
            <person name="Tangrot J."/>
            <person name="Rosling A."/>
        </authorList>
    </citation>
    <scope>NUCLEOTIDE SEQUENCE</scope>
    <source>
        <strain evidence="2">FL130A</strain>
    </source>
</reference>
<feature type="region of interest" description="Disordered" evidence="1">
    <location>
        <begin position="1"/>
        <end position="29"/>
    </location>
</feature>
<name>A0A9N9AYW5_9GLOM</name>
<protein>
    <submittedName>
        <fullName evidence="2">7352_t:CDS:1</fullName>
    </submittedName>
</protein>
<evidence type="ECO:0000256" key="1">
    <source>
        <dbReference type="SAM" id="MobiDB-lite"/>
    </source>
</evidence>
<evidence type="ECO:0000313" key="2">
    <source>
        <dbReference type="EMBL" id="CAG8548704.1"/>
    </source>
</evidence>
<accession>A0A9N9AYW5</accession>
<sequence>MELLENSNMEEKKRKRPTNSETYSQDKWSTNDVVNEQIDWKLIATN</sequence>
<evidence type="ECO:0000313" key="3">
    <source>
        <dbReference type="Proteomes" id="UP000789508"/>
    </source>
</evidence>
<proteinExistence type="predicted"/>